<evidence type="ECO:0000256" key="6">
    <source>
        <dbReference type="ARBA" id="ARBA00022741"/>
    </source>
</evidence>
<keyword evidence="10 12" id="KW-1133">Transmembrane helix</keyword>
<dbReference type="GO" id="GO:0005524">
    <property type="term" value="F:ATP binding"/>
    <property type="evidence" value="ECO:0007669"/>
    <property type="project" value="UniProtKB-KW"/>
</dbReference>
<keyword evidence="6" id="KW-0547">Nucleotide-binding</keyword>
<dbReference type="InterPro" id="IPR023298">
    <property type="entry name" value="ATPase_P-typ_TM_dom_sf"/>
</dbReference>
<dbReference type="InterPro" id="IPR023214">
    <property type="entry name" value="HAD_sf"/>
</dbReference>
<dbReference type="GO" id="GO:0036376">
    <property type="term" value="P:sodium ion export across plasma membrane"/>
    <property type="evidence" value="ECO:0007669"/>
    <property type="project" value="TreeGrafter"/>
</dbReference>
<evidence type="ECO:0000256" key="4">
    <source>
        <dbReference type="ARBA" id="ARBA00022553"/>
    </source>
</evidence>
<dbReference type="Pfam" id="PF00690">
    <property type="entry name" value="Cation_ATPase_N"/>
    <property type="match status" value="1"/>
</dbReference>
<evidence type="ECO:0000256" key="2">
    <source>
        <dbReference type="ARBA" id="ARBA00005675"/>
    </source>
</evidence>
<dbReference type="InterPro" id="IPR001757">
    <property type="entry name" value="P_typ_ATPase"/>
</dbReference>
<dbReference type="GO" id="GO:1902600">
    <property type="term" value="P:proton transmembrane transport"/>
    <property type="evidence" value="ECO:0007669"/>
    <property type="project" value="TreeGrafter"/>
</dbReference>
<feature type="transmembrane region" description="Helical" evidence="12">
    <location>
        <begin position="245"/>
        <end position="263"/>
    </location>
</feature>
<accession>A0A1H3KBA3</accession>
<dbReference type="FunFam" id="3.40.50.1000:FF:000028">
    <property type="entry name" value="Calcium-transporting P-type ATPase, putative"/>
    <property type="match status" value="1"/>
</dbReference>
<dbReference type="Pfam" id="PF00689">
    <property type="entry name" value="Cation_ATPase_C"/>
    <property type="match status" value="1"/>
</dbReference>
<dbReference type="EMBL" id="FNPF01000009">
    <property type="protein sequence ID" value="SDY48844.1"/>
    <property type="molecule type" value="Genomic_DNA"/>
</dbReference>
<feature type="transmembrane region" description="Helical" evidence="12">
    <location>
        <begin position="275"/>
        <end position="295"/>
    </location>
</feature>
<comment type="similarity">
    <text evidence="2">Belongs to the cation transport ATPase (P-type) (TC 3.A.3) family. Type IIA subfamily.</text>
</comment>
<dbReference type="Pfam" id="PF13246">
    <property type="entry name" value="Cation_ATPase"/>
    <property type="match status" value="1"/>
</dbReference>
<keyword evidence="7" id="KW-0067">ATP-binding</keyword>
<evidence type="ECO:0000256" key="3">
    <source>
        <dbReference type="ARBA" id="ARBA00022475"/>
    </source>
</evidence>
<dbReference type="InterPro" id="IPR008250">
    <property type="entry name" value="ATPase_P-typ_transduc_dom_A_sf"/>
</dbReference>
<keyword evidence="4" id="KW-0597">Phosphoprotein</keyword>
<dbReference type="InterPro" id="IPR050510">
    <property type="entry name" value="Cation_transp_ATPase_P-type"/>
</dbReference>
<dbReference type="PANTHER" id="PTHR43294:SF21">
    <property type="entry name" value="CATION TRANSPORTING ATPASE"/>
    <property type="match status" value="1"/>
</dbReference>
<proteinExistence type="inferred from homology"/>
<dbReference type="InterPro" id="IPR023299">
    <property type="entry name" value="ATPase_P-typ_cyto_dom_N"/>
</dbReference>
<dbReference type="PROSITE" id="PS00154">
    <property type="entry name" value="ATPASE_E1_E2"/>
    <property type="match status" value="1"/>
</dbReference>
<feature type="transmembrane region" description="Helical" evidence="12">
    <location>
        <begin position="759"/>
        <end position="783"/>
    </location>
</feature>
<dbReference type="GO" id="GO:0005886">
    <property type="term" value="C:plasma membrane"/>
    <property type="evidence" value="ECO:0007669"/>
    <property type="project" value="UniProtKB-SubCell"/>
</dbReference>
<dbReference type="InterPro" id="IPR018303">
    <property type="entry name" value="ATPase_P-typ_P_site"/>
</dbReference>
<dbReference type="PRINTS" id="PR00120">
    <property type="entry name" value="HATPASE"/>
</dbReference>
<keyword evidence="3" id="KW-1003">Cell membrane</keyword>
<gene>
    <name evidence="14" type="ORF">SAMN05444340_10911</name>
</gene>
<dbReference type="Gene3D" id="2.70.150.10">
    <property type="entry name" value="Calcium-transporting ATPase, cytoplasmic transduction domain A"/>
    <property type="match status" value="1"/>
</dbReference>
<dbReference type="InterPro" id="IPR059000">
    <property type="entry name" value="ATPase_P-type_domA"/>
</dbReference>
<dbReference type="SFLD" id="SFLDS00003">
    <property type="entry name" value="Haloacid_Dehalogenase"/>
    <property type="match status" value="1"/>
</dbReference>
<dbReference type="PRINTS" id="PR00119">
    <property type="entry name" value="CATATPASE"/>
</dbReference>
<dbReference type="InterPro" id="IPR006068">
    <property type="entry name" value="ATPase_P-typ_cation-transptr_C"/>
</dbReference>
<feature type="transmembrane region" description="Helical" evidence="12">
    <location>
        <begin position="687"/>
        <end position="707"/>
    </location>
</feature>
<dbReference type="OrthoDB" id="9807843at2"/>
<name>A0A1H3KBA3_9RHOB</name>
<dbReference type="InterPro" id="IPR036412">
    <property type="entry name" value="HAD-like_sf"/>
</dbReference>
<feature type="transmembrane region" description="Helical" evidence="12">
    <location>
        <begin position="719"/>
        <end position="738"/>
    </location>
</feature>
<evidence type="ECO:0000256" key="8">
    <source>
        <dbReference type="ARBA" id="ARBA00022842"/>
    </source>
</evidence>
<dbReference type="SFLD" id="SFLDF00027">
    <property type="entry name" value="p-type_atpase"/>
    <property type="match status" value="1"/>
</dbReference>
<keyword evidence="9" id="KW-1278">Translocase</keyword>
<dbReference type="NCBIfam" id="TIGR01494">
    <property type="entry name" value="ATPase_P-type"/>
    <property type="match status" value="2"/>
</dbReference>
<evidence type="ECO:0000256" key="11">
    <source>
        <dbReference type="ARBA" id="ARBA00023136"/>
    </source>
</evidence>
<dbReference type="GO" id="GO:0005391">
    <property type="term" value="F:P-type sodium:potassium-exchanging transporter activity"/>
    <property type="evidence" value="ECO:0007669"/>
    <property type="project" value="TreeGrafter"/>
</dbReference>
<feature type="transmembrane region" description="Helical" evidence="12">
    <location>
        <begin position="81"/>
        <end position="100"/>
    </location>
</feature>
<dbReference type="Pfam" id="PF08282">
    <property type="entry name" value="Hydrolase_3"/>
    <property type="match status" value="1"/>
</dbReference>
<dbReference type="SUPFAM" id="SSF81660">
    <property type="entry name" value="Metal cation-transporting ATPase, ATP-binding domain N"/>
    <property type="match status" value="1"/>
</dbReference>
<dbReference type="SUPFAM" id="SSF56784">
    <property type="entry name" value="HAD-like"/>
    <property type="match status" value="1"/>
</dbReference>
<evidence type="ECO:0000256" key="5">
    <source>
        <dbReference type="ARBA" id="ARBA00022692"/>
    </source>
</evidence>
<feature type="transmembrane region" description="Helical" evidence="12">
    <location>
        <begin position="57"/>
        <end position="75"/>
    </location>
</feature>
<dbReference type="FunFam" id="3.40.50.1000:FF:000001">
    <property type="entry name" value="Phospholipid-transporting ATPase IC"/>
    <property type="match status" value="1"/>
</dbReference>
<dbReference type="FunFam" id="2.70.150.10:FF:000160">
    <property type="entry name" value="Sarcoplasmic/endoplasmic reticulum calcium ATPase 1"/>
    <property type="match status" value="1"/>
</dbReference>
<feature type="domain" description="Cation-transporting P-type ATPase N-terminal" evidence="13">
    <location>
        <begin position="3"/>
        <end position="77"/>
    </location>
</feature>
<dbReference type="Pfam" id="PF00122">
    <property type="entry name" value="E1-E2_ATPase"/>
    <property type="match status" value="1"/>
</dbReference>
<keyword evidence="15" id="KW-1185">Reference proteome</keyword>
<dbReference type="InterPro" id="IPR044492">
    <property type="entry name" value="P_typ_ATPase_HD_dom"/>
</dbReference>
<keyword evidence="11 12" id="KW-0472">Membrane</keyword>
<sequence length="902" mass="97798">MVEVYNQSSDEVLGAQAVDADTGLSNSEAKSRLEEYGENRLDEAERRSGWRIFVEQFKSLIFGILFGAAALSFAFQEVVQGIAILIAILINAAIGFFTELRATRSMEALREMERVSARVLRDGEERETDAAELVPGDIVLIEAGEVVPADLRLVRAYNLRMNESALTGESVPQGKTTDPIEGDVEVAERDNIAFKGTSVSNGSGRGVVVATGMETELGHISRLAEEAEEEETPLEKRLDRLSRRLLVVIVIVAALVSVVGIVAGRDLFMMVETGVALIVAAVPEGLPIVASIALARGMWRLAERNALIERLSAVETLGATNVICSDKTGTLTENRMTLARLALPEGDVEVPSGNEGNFRLDGEEIDPKLQFAVRRALEVGVLCNSASLEAPDADKRGTGDPMEVALLVGGSRAGLMRDELLEEHEEVHREEFDPAVKMMATYHEDEDGIRVAVKGAPEAVLEVCTHVFQGKNRRKLDDDARDAWLERNETTTADGLRALALAEKTAGSKDEDPYEGLTLIGLVGLLDPPREEVRDAVQACRKAGIQAVMVTGDQPSTARAIAEAVGLVDKADDALVMMGKEMKPARELSKKEKRRLLKTPIFARFDPEQKLDLIQIYQDAGKVVAMTGDGVNDAPALKKADIGVAMGQRGTEVAREAADMVLRDDSFASIVAAIRQGRTIFGNIRKFVIYMLSGNTGEIIAVSLVAMLNAPLPLLPLQILYINIVSDVFPALAIGVGESRADVMKNPPRDPEEPILTRYLWGVIGAYGALIALSVLAVFWYAFQIGLGADEAVTISFLTFGFARLWHVFNMRDPDSPMFRNEITTNKYIWIAIGIGVVLMFAAAYLPVLSPVLGTVAPSGEGWVLVAVGSIIPLIVGQIVKLKSIRRLLPRENREGVSKSKG</sequence>
<dbReference type="GO" id="GO:0006883">
    <property type="term" value="P:intracellular sodium ion homeostasis"/>
    <property type="evidence" value="ECO:0007669"/>
    <property type="project" value="TreeGrafter"/>
</dbReference>
<evidence type="ECO:0000259" key="13">
    <source>
        <dbReference type="SMART" id="SM00831"/>
    </source>
</evidence>
<dbReference type="PANTHER" id="PTHR43294">
    <property type="entry name" value="SODIUM/POTASSIUM-TRANSPORTING ATPASE SUBUNIT ALPHA"/>
    <property type="match status" value="1"/>
</dbReference>
<dbReference type="GO" id="GO:1990573">
    <property type="term" value="P:potassium ion import across plasma membrane"/>
    <property type="evidence" value="ECO:0007669"/>
    <property type="project" value="TreeGrafter"/>
</dbReference>
<evidence type="ECO:0000256" key="9">
    <source>
        <dbReference type="ARBA" id="ARBA00022967"/>
    </source>
</evidence>
<dbReference type="SUPFAM" id="SSF81653">
    <property type="entry name" value="Calcium ATPase, transduction domain A"/>
    <property type="match status" value="1"/>
</dbReference>
<comment type="subcellular location">
    <subcellularLocation>
        <location evidence="1">Cell membrane</location>
        <topology evidence="1">Multi-pass membrane protein</topology>
    </subcellularLocation>
</comment>
<dbReference type="SFLD" id="SFLDG00002">
    <property type="entry name" value="C1.7:_P-type_atpase_like"/>
    <property type="match status" value="1"/>
</dbReference>
<evidence type="ECO:0000256" key="10">
    <source>
        <dbReference type="ARBA" id="ARBA00022989"/>
    </source>
</evidence>
<evidence type="ECO:0000256" key="7">
    <source>
        <dbReference type="ARBA" id="ARBA00022840"/>
    </source>
</evidence>
<evidence type="ECO:0000313" key="15">
    <source>
        <dbReference type="Proteomes" id="UP000199286"/>
    </source>
</evidence>
<feature type="transmembrane region" description="Helical" evidence="12">
    <location>
        <begin position="789"/>
        <end position="807"/>
    </location>
</feature>
<dbReference type="SMART" id="SM00831">
    <property type="entry name" value="Cation_ATPase_N"/>
    <property type="match status" value="1"/>
</dbReference>
<feature type="transmembrane region" description="Helical" evidence="12">
    <location>
        <begin position="862"/>
        <end position="880"/>
    </location>
</feature>
<dbReference type="AlphaFoldDB" id="A0A1H3KBA3"/>
<dbReference type="GO" id="GO:0016887">
    <property type="term" value="F:ATP hydrolysis activity"/>
    <property type="evidence" value="ECO:0007669"/>
    <property type="project" value="InterPro"/>
</dbReference>
<dbReference type="InterPro" id="IPR004014">
    <property type="entry name" value="ATPase_P-typ_cation-transptr_N"/>
</dbReference>
<keyword evidence="8" id="KW-0460">Magnesium</keyword>
<dbReference type="SUPFAM" id="SSF81665">
    <property type="entry name" value="Calcium ATPase, transmembrane domain M"/>
    <property type="match status" value="1"/>
</dbReference>
<evidence type="ECO:0000313" key="14">
    <source>
        <dbReference type="EMBL" id="SDY48844.1"/>
    </source>
</evidence>
<reference evidence="14 15" key="1">
    <citation type="submission" date="2016-10" db="EMBL/GenBank/DDBJ databases">
        <authorList>
            <person name="de Groot N.N."/>
        </authorList>
    </citation>
    <scope>NUCLEOTIDE SEQUENCE [LARGE SCALE GENOMIC DNA]</scope>
    <source>
        <strain evidence="14 15">DSM 26880</strain>
    </source>
</reference>
<evidence type="ECO:0000256" key="12">
    <source>
        <dbReference type="SAM" id="Phobius"/>
    </source>
</evidence>
<dbReference type="STRING" id="321339.SAMN05444340_10911"/>
<dbReference type="Gene3D" id="1.20.1110.10">
    <property type="entry name" value="Calcium-transporting ATPase, transmembrane domain"/>
    <property type="match status" value="1"/>
</dbReference>
<feature type="transmembrane region" description="Helical" evidence="12">
    <location>
        <begin position="828"/>
        <end position="850"/>
    </location>
</feature>
<organism evidence="14 15">
    <name type="scientific">Citreimonas salinaria</name>
    <dbReference type="NCBI Taxonomy" id="321339"/>
    <lineage>
        <taxon>Bacteria</taxon>
        <taxon>Pseudomonadati</taxon>
        <taxon>Pseudomonadota</taxon>
        <taxon>Alphaproteobacteria</taxon>
        <taxon>Rhodobacterales</taxon>
        <taxon>Roseobacteraceae</taxon>
        <taxon>Citreimonas</taxon>
    </lineage>
</organism>
<evidence type="ECO:0000256" key="1">
    <source>
        <dbReference type="ARBA" id="ARBA00004651"/>
    </source>
</evidence>
<protein>
    <submittedName>
        <fullName evidence="14">Ca2+-transporting ATPase</fullName>
    </submittedName>
</protein>
<dbReference type="GO" id="GO:0030007">
    <property type="term" value="P:intracellular potassium ion homeostasis"/>
    <property type="evidence" value="ECO:0007669"/>
    <property type="project" value="TreeGrafter"/>
</dbReference>
<dbReference type="RefSeq" id="WP_089883629.1">
    <property type="nucleotide sequence ID" value="NZ_FNPF01000009.1"/>
</dbReference>
<dbReference type="Proteomes" id="UP000199286">
    <property type="component" value="Unassembled WGS sequence"/>
</dbReference>
<dbReference type="Gene3D" id="3.40.1110.10">
    <property type="entry name" value="Calcium-transporting ATPase, cytoplasmic domain N"/>
    <property type="match status" value="1"/>
</dbReference>
<dbReference type="Gene3D" id="3.40.50.1000">
    <property type="entry name" value="HAD superfamily/HAD-like"/>
    <property type="match status" value="1"/>
</dbReference>
<keyword evidence="5 12" id="KW-0812">Transmembrane</keyword>